<feature type="domain" description="S-Me-THD-like C-terminal" evidence="4">
    <location>
        <begin position="782"/>
        <end position="1004"/>
    </location>
</feature>
<evidence type="ECO:0000313" key="6">
    <source>
        <dbReference type="Proteomes" id="UP001138500"/>
    </source>
</evidence>
<organism evidence="5 6">
    <name type="scientific">Teratosphaeria destructans</name>
    <dbReference type="NCBI Taxonomy" id="418781"/>
    <lineage>
        <taxon>Eukaryota</taxon>
        <taxon>Fungi</taxon>
        <taxon>Dikarya</taxon>
        <taxon>Ascomycota</taxon>
        <taxon>Pezizomycotina</taxon>
        <taxon>Dothideomycetes</taxon>
        <taxon>Dothideomycetidae</taxon>
        <taxon>Mycosphaerellales</taxon>
        <taxon>Teratosphaeriaceae</taxon>
        <taxon>Teratosphaeria</taxon>
    </lineage>
</organism>
<dbReference type="InterPro" id="IPR010318">
    <property type="entry name" value="S-Me-THD_N"/>
</dbReference>
<dbReference type="SUPFAM" id="SSF160991">
    <property type="entry name" value="CV3147-like"/>
    <property type="match status" value="1"/>
</dbReference>
<dbReference type="InterPro" id="IPR048350">
    <property type="entry name" value="S-Me-THD-like_C"/>
</dbReference>
<dbReference type="OrthoDB" id="5404895at2759"/>
<gene>
    <name evidence="5" type="ORF">Tdes44962_MAKER07275</name>
</gene>
<sequence>MNVERMFRVGVDVGGTNTDCVILNPEEANLSGRGIKSAFKTPTTADVTEGITRAIEGAISKSAISRDEIAAVMIGTTHFINAVVQADMRNLRKVAVLRICGPYTKENPAFLDFPPMLREVMEGYVAYLDGGLEFDMREIMPIDEEQVRKECKLIREQQISDIAICGVFSPLDIEGANEARVRDIVLQEIPDADVVLSRDIGQLGFLERENATILNTSILKFARQTIRGFKRAMASLGLSAPLFLTQNDGTIIAADAAERTPIKTFNSGPTNSMSGAGYLAGLDTVNGQLSNAQVIVADIGGTTTDVCALLPSGFPRQAGTWVEIGGVRCAFPMPEVRSIALGGGTKILRGVDGTVTVGPESVGHRLLQDGLVFGGDVLTATDVVVASRNEQIGETSRVKGVPDQVVRAARMRIKQLLESAIDSMKLSAEDCICIMVGGGSIVQMDSLTGVGQIIRPQFHDCANAVGAAIARVSGQVDVVHVLEGRNEDQVLAEVCEAAKQKAIDAGADADVVKITEVENMPLQYVQMRASRMVVKAAGPLSARALLHSVQSSAGQTADRLEVAADDKVSEGGPEKAATRAEVMTDPKATIISPSAHVHVADYKPEVDHNGVWWVSEVDCEFLATGSSILACGGGGPGYMCYMAARHALQNGARMPVVDISALPDDAYILGNISYGAPTVTLERTPSGTEGIDATDAMLAMYPSVTMSAQIALEIGGMNALRPLLTAHHYGGIPTVDADFMGRAYPRLYIMTPHLYDFCLCPATQADGQGNVVTVNKATGIPKVEKIHRKAGQELGLFSQLVIPPMTAATVKRVACLGTMSLAWYIGRAVFRAKQEKRSIMDAILQANPSGKVLYTGKIVHVHRYVSSGGYTEGYVRLKPLGNEEKEFGDAAIAEGGESRDMFLPFQNEYIIASLVPPETPNDRLDAGVSHDSRKRVPEGEVVAMVPDLISLVGTDGYALGTQDLRYGVRVSVLSLVANPHWYTERGIATGGPREFGYDVDFKPLGPAYFEPKRVMDEFRPRRSVTPLVTQPIR</sequence>
<name>A0A9W7W624_9PEZI</name>
<dbReference type="Pfam" id="PF01968">
    <property type="entry name" value="Hydantoinase_A"/>
    <property type="match status" value="1"/>
</dbReference>
<dbReference type="GO" id="GO:0016787">
    <property type="term" value="F:hydrolase activity"/>
    <property type="evidence" value="ECO:0007669"/>
    <property type="project" value="InterPro"/>
</dbReference>
<dbReference type="InterPro" id="IPR008040">
    <property type="entry name" value="Hydant_A_N"/>
</dbReference>
<dbReference type="PANTHER" id="PTHR11365:SF10">
    <property type="entry name" value="HYDANTOINASE_OXOPROLINASE"/>
    <property type="match status" value="1"/>
</dbReference>
<dbReference type="Pfam" id="PF05378">
    <property type="entry name" value="Hydant_A_N"/>
    <property type="match status" value="1"/>
</dbReference>
<reference evidence="5 6" key="1">
    <citation type="journal article" date="2018" name="IMA Fungus">
        <title>IMA Genome-F 10: Nine draft genome sequences of Claviceps purpurea s.lat., including C. arundinis, C. humidiphila, and C. cf. spartinae, pseudomolecules for the pitch canker pathogen Fusarium circinatum, draft genome of Davidsoniella eucalypti, Grosmannia galeiformis, Quambalaria eucalypti, and Teratosphaeria destructans.</title>
        <authorList>
            <person name="Wingfield B.D."/>
            <person name="Liu M."/>
            <person name="Nguyen H.D."/>
            <person name="Lane F.A."/>
            <person name="Morgan S.W."/>
            <person name="De Vos L."/>
            <person name="Wilken P.M."/>
            <person name="Duong T.A."/>
            <person name="Aylward J."/>
            <person name="Coetzee M.P."/>
            <person name="Dadej K."/>
            <person name="De Beer Z.W."/>
            <person name="Findlay W."/>
            <person name="Havenga M."/>
            <person name="Kolarik M."/>
            <person name="Menzies J.G."/>
            <person name="Naidoo K."/>
            <person name="Pochopski O."/>
            <person name="Shoukouhi P."/>
            <person name="Santana Q.C."/>
            <person name="Seifert K.A."/>
            <person name="Soal N."/>
            <person name="Steenkamp E.T."/>
            <person name="Tatham C.T."/>
            <person name="van der Nest M.A."/>
            <person name="Wingfield M.J."/>
        </authorList>
    </citation>
    <scope>NUCLEOTIDE SEQUENCE [LARGE SCALE GENOMIC DNA]</scope>
    <source>
        <strain evidence="5">CMW44962</strain>
    </source>
</reference>
<dbReference type="AlphaFoldDB" id="A0A9W7W624"/>
<dbReference type="Proteomes" id="UP001138500">
    <property type="component" value="Unassembled WGS sequence"/>
</dbReference>
<keyword evidence="6" id="KW-1185">Reference proteome</keyword>
<proteinExistence type="predicted"/>
<evidence type="ECO:0000259" key="1">
    <source>
        <dbReference type="Pfam" id="PF01968"/>
    </source>
</evidence>
<dbReference type="Gene3D" id="2.40.390.10">
    <property type="entry name" value="CV3147-like"/>
    <property type="match status" value="1"/>
</dbReference>
<dbReference type="EMBL" id="RIBY02000291">
    <property type="protein sequence ID" value="KAH9844578.1"/>
    <property type="molecule type" value="Genomic_DNA"/>
</dbReference>
<reference evidence="5 6" key="2">
    <citation type="journal article" date="2021" name="Curr. Genet.">
        <title>Genetic response to nitrogen starvation in the aggressive Eucalyptus foliar pathogen Teratosphaeria destructans.</title>
        <authorList>
            <person name="Havenga M."/>
            <person name="Wingfield B.D."/>
            <person name="Wingfield M.J."/>
            <person name="Dreyer L.L."/>
            <person name="Roets F."/>
            <person name="Aylward J."/>
        </authorList>
    </citation>
    <scope>NUCLEOTIDE SEQUENCE [LARGE SCALE GENOMIC DNA]</scope>
    <source>
        <strain evidence="5">CMW44962</strain>
    </source>
</reference>
<dbReference type="Gene3D" id="3.40.1610.10">
    <property type="entry name" value="CV3147-like domain"/>
    <property type="match status" value="1"/>
</dbReference>
<dbReference type="Gene3D" id="3.30.420.40">
    <property type="match status" value="1"/>
</dbReference>
<evidence type="ECO:0000259" key="3">
    <source>
        <dbReference type="Pfam" id="PF06032"/>
    </source>
</evidence>
<dbReference type="InterPro" id="IPR045079">
    <property type="entry name" value="Oxoprolinase-like"/>
</dbReference>
<feature type="domain" description="Hydantoinase/oxoprolinase N-terminal" evidence="2">
    <location>
        <begin position="8"/>
        <end position="188"/>
    </location>
</feature>
<dbReference type="Pfam" id="PF20906">
    <property type="entry name" value="S-Me-THD_C"/>
    <property type="match status" value="1"/>
</dbReference>
<feature type="domain" description="Hydantoinase A/oxoprolinase" evidence="1">
    <location>
        <begin position="208"/>
        <end position="385"/>
    </location>
</feature>
<evidence type="ECO:0000259" key="2">
    <source>
        <dbReference type="Pfam" id="PF05378"/>
    </source>
</evidence>
<dbReference type="InterPro" id="IPR002821">
    <property type="entry name" value="Hydantoinase_A"/>
</dbReference>
<evidence type="ECO:0000313" key="5">
    <source>
        <dbReference type="EMBL" id="KAH9844578.1"/>
    </source>
</evidence>
<comment type="caution">
    <text evidence="5">The sequence shown here is derived from an EMBL/GenBank/DDBJ whole genome shotgun (WGS) entry which is preliminary data.</text>
</comment>
<feature type="domain" description="S-Me-THD N-terminal" evidence="3">
    <location>
        <begin position="618"/>
        <end position="775"/>
    </location>
</feature>
<accession>A0A9W7W624</accession>
<evidence type="ECO:0000259" key="4">
    <source>
        <dbReference type="Pfam" id="PF20906"/>
    </source>
</evidence>
<dbReference type="PANTHER" id="PTHR11365">
    <property type="entry name" value="5-OXOPROLINASE RELATED"/>
    <property type="match status" value="1"/>
</dbReference>
<dbReference type="InterPro" id="IPR024071">
    <property type="entry name" value="S-Me-THD_C_sf"/>
</dbReference>
<dbReference type="Pfam" id="PF06032">
    <property type="entry name" value="S-Me-THD_N"/>
    <property type="match status" value="1"/>
</dbReference>
<protein>
    <submittedName>
        <fullName evidence="5">Hydantoin utilization protein A</fullName>
    </submittedName>
</protein>
<dbReference type="InterPro" id="IPR027479">
    <property type="entry name" value="S-Me-THD_N_sf"/>
</dbReference>
<dbReference type="InterPro" id="IPR043129">
    <property type="entry name" value="ATPase_NBD"/>
</dbReference>
<dbReference type="SUPFAM" id="SSF53067">
    <property type="entry name" value="Actin-like ATPase domain"/>
    <property type="match status" value="2"/>
</dbReference>